<dbReference type="GO" id="GO:0032259">
    <property type="term" value="P:methylation"/>
    <property type="evidence" value="ECO:0007669"/>
    <property type="project" value="UniProtKB-KW"/>
</dbReference>
<name>A0A166KWR8_NODSP</name>
<sequence length="257" mass="29195">MKKNDLEYYDLNADNWWTEGKVLNLSNHLNKYRIDFFSSYIPTWQGIKVLDIGCGGGLASETLAKKQACVTGIDLSLESIKVAQAHARKNNLNIDYYGGVAENLPFAAKKFDAVLCCDVLEHVTDWQKVISEAHRVLKTNGLFFFDTINRSFKSKLIMIWLLEDIVKQIPPGLHDWHKFIKPEELTYTMENNGLNNVVIKGFDLTGGMNWQTLTNILFKGLNPRNKDNKSEPFPIKINEDSSVWYLGKAVKLPAPSP</sequence>
<dbReference type="AlphaFoldDB" id="A0A166KWR8"/>
<dbReference type="RefSeq" id="WP_063871217.1">
    <property type="nucleotide sequence ID" value="NZ_CAWMRI010000014.1"/>
</dbReference>
<evidence type="ECO:0000313" key="6">
    <source>
        <dbReference type="EMBL" id="KZL51638.1"/>
    </source>
</evidence>
<evidence type="ECO:0000313" key="7">
    <source>
        <dbReference type="Proteomes" id="UP000076555"/>
    </source>
</evidence>
<dbReference type="InterPro" id="IPR029063">
    <property type="entry name" value="SAM-dependent_MTases_sf"/>
</dbReference>
<proteinExistence type="predicted"/>
<evidence type="ECO:0000256" key="1">
    <source>
        <dbReference type="ARBA" id="ARBA00022603"/>
    </source>
</evidence>
<dbReference type="Pfam" id="PF08241">
    <property type="entry name" value="Methyltransf_11"/>
    <property type="match status" value="1"/>
</dbReference>
<reference evidence="6 7" key="1">
    <citation type="submission" date="2016-04" db="EMBL/GenBank/DDBJ databases">
        <title>Draft Genome Assembly of the Bloom-forming Cyanobacterium Nodularia spumigena Strain CENA596 in Shrimp Production Ponds.</title>
        <authorList>
            <person name="Popin R.V."/>
            <person name="Rigonato J."/>
            <person name="Abreu V.A."/>
            <person name="Andreote A.P."/>
            <person name="Silveira S.B."/>
            <person name="Odebrecht C."/>
            <person name="Fiore M.F."/>
        </authorList>
    </citation>
    <scope>NUCLEOTIDE SEQUENCE [LARGE SCALE GENOMIC DNA]</scope>
    <source>
        <strain evidence="6 7">CENA596</strain>
    </source>
</reference>
<dbReference type="Proteomes" id="UP000076555">
    <property type="component" value="Unassembled WGS sequence"/>
</dbReference>
<dbReference type="GO" id="GO:0061542">
    <property type="term" value="F:3-demethylubiquinol 3-O-methyltransferase activity"/>
    <property type="evidence" value="ECO:0007669"/>
    <property type="project" value="InterPro"/>
</dbReference>
<keyword evidence="6" id="KW-0830">Ubiquinone</keyword>
<dbReference type="Gene3D" id="3.40.50.150">
    <property type="entry name" value="Vaccinia Virus protein VP39"/>
    <property type="match status" value="1"/>
</dbReference>
<dbReference type="EMBL" id="LWAJ01000014">
    <property type="protein sequence ID" value="KZL51638.1"/>
    <property type="molecule type" value="Genomic_DNA"/>
</dbReference>
<dbReference type="InterPro" id="IPR010233">
    <property type="entry name" value="UbiG_MeTrfase"/>
</dbReference>
<protein>
    <submittedName>
        <fullName evidence="6">Bifunctional 3-demethylubiquinone 3-O-methyltransferase/2-octaprenyl-6-hydroxy phenol methylase</fullName>
    </submittedName>
</protein>
<keyword evidence="4" id="KW-0949">S-adenosyl-L-methionine</keyword>
<comment type="caution">
    <text evidence="6">The sequence shown here is derived from an EMBL/GenBank/DDBJ whole genome shotgun (WGS) entry which is preliminary data.</text>
</comment>
<dbReference type="NCBIfam" id="TIGR01983">
    <property type="entry name" value="UbiG"/>
    <property type="match status" value="1"/>
</dbReference>
<dbReference type="SUPFAM" id="SSF53335">
    <property type="entry name" value="S-adenosyl-L-methionine-dependent methyltransferases"/>
    <property type="match status" value="1"/>
</dbReference>
<dbReference type="CDD" id="cd02440">
    <property type="entry name" value="AdoMet_MTases"/>
    <property type="match status" value="1"/>
</dbReference>
<dbReference type="OrthoDB" id="421066at2"/>
<keyword evidence="2 6" id="KW-0808">Transferase</keyword>
<accession>A0A166KWR8</accession>
<evidence type="ECO:0000259" key="5">
    <source>
        <dbReference type="Pfam" id="PF08241"/>
    </source>
</evidence>
<keyword evidence="1 6" id="KW-0489">Methyltransferase</keyword>
<dbReference type="PANTHER" id="PTHR43464:SF19">
    <property type="entry name" value="UBIQUINONE BIOSYNTHESIS O-METHYLTRANSFERASE, MITOCHONDRIAL"/>
    <property type="match status" value="1"/>
</dbReference>
<gene>
    <name evidence="6" type="ORF">A2T98_01255</name>
</gene>
<evidence type="ECO:0000256" key="2">
    <source>
        <dbReference type="ARBA" id="ARBA00022679"/>
    </source>
</evidence>
<feature type="domain" description="Methyltransferase type 11" evidence="5">
    <location>
        <begin position="50"/>
        <end position="145"/>
    </location>
</feature>
<dbReference type="InterPro" id="IPR013216">
    <property type="entry name" value="Methyltransf_11"/>
</dbReference>
<keyword evidence="3" id="KW-0831">Ubiquinone biosynthesis</keyword>
<evidence type="ECO:0000256" key="4">
    <source>
        <dbReference type="ARBA" id="ARBA00022691"/>
    </source>
</evidence>
<evidence type="ECO:0000256" key="3">
    <source>
        <dbReference type="ARBA" id="ARBA00022688"/>
    </source>
</evidence>
<dbReference type="GO" id="GO:0010420">
    <property type="term" value="F:polyprenyldihydroxybenzoate methyltransferase activity"/>
    <property type="evidence" value="ECO:0007669"/>
    <property type="project" value="InterPro"/>
</dbReference>
<organism evidence="6 7">
    <name type="scientific">Nodularia spumigena CENA596</name>
    <dbReference type="NCBI Taxonomy" id="1819295"/>
    <lineage>
        <taxon>Bacteria</taxon>
        <taxon>Bacillati</taxon>
        <taxon>Cyanobacteriota</taxon>
        <taxon>Cyanophyceae</taxon>
        <taxon>Nostocales</taxon>
        <taxon>Nodulariaceae</taxon>
        <taxon>Nodularia</taxon>
    </lineage>
</organism>
<dbReference type="PANTHER" id="PTHR43464">
    <property type="entry name" value="METHYLTRANSFERASE"/>
    <property type="match status" value="1"/>
</dbReference>